<gene>
    <name evidence="7" type="ORF">JK358_16205</name>
</gene>
<dbReference type="SUPFAM" id="SSF46689">
    <property type="entry name" value="Homeodomain-like"/>
    <property type="match status" value="1"/>
</dbReference>
<reference evidence="7 8" key="1">
    <citation type="submission" date="2021-01" db="EMBL/GenBank/DDBJ databases">
        <title>WGS of actinomycetes isolated from Thailand.</title>
        <authorList>
            <person name="Thawai C."/>
        </authorList>
    </citation>
    <scope>NUCLEOTIDE SEQUENCE [LARGE SCALE GENOMIC DNA]</scope>
    <source>
        <strain evidence="7 8">LPG 2</strain>
    </source>
</reference>
<organism evidence="7 8">
    <name type="scientific">Nocardia acididurans</name>
    <dbReference type="NCBI Taxonomy" id="2802282"/>
    <lineage>
        <taxon>Bacteria</taxon>
        <taxon>Bacillati</taxon>
        <taxon>Actinomycetota</taxon>
        <taxon>Actinomycetes</taxon>
        <taxon>Mycobacteriales</taxon>
        <taxon>Nocardiaceae</taxon>
        <taxon>Nocardia</taxon>
    </lineage>
</organism>
<protein>
    <submittedName>
        <fullName evidence="7">Helix-turn-helix transcriptional regulator</fullName>
    </submittedName>
</protein>
<dbReference type="InterPro" id="IPR023772">
    <property type="entry name" value="DNA-bd_HTH_TetR-type_CS"/>
</dbReference>
<feature type="compositionally biased region" description="Low complexity" evidence="5">
    <location>
        <begin position="99"/>
        <end position="118"/>
    </location>
</feature>
<feature type="region of interest" description="Disordered" evidence="5">
    <location>
        <begin position="1"/>
        <end position="21"/>
    </location>
</feature>
<dbReference type="PRINTS" id="PR00455">
    <property type="entry name" value="HTHTETR"/>
</dbReference>
<dbReference type="PROSITE" id="PS01081">
    <property type="entry name" value="HTH_TETR_1"/>
    <property type="match status" value="1"/>
</dbReference>
<evidence type="ECO:0000313" key="8">
    <source>
        <dbReference type="Proteomes" id="UP000602198"/>
    </source>
</evidence>
<evidence type="ECO:0000256" key="2">
    <source>
        <dbReference type="ARBA" id="ARBA00023125"/>
    </source>
</evidence>
<dbReference type="InterPro" id="IPR009057">
    <property type="entry name" value="Homeodomain-like_sf"/>
</dbReference>
<accession>A0ABS1M5V9</accession>
<dbReference type="Gene3D" id="1.10.357.10">
    <property type="entry name" value="Tetracycline Repressor, domain 2"/>
    <property type="match status" value="2"/>
</dbReference>
<evidence type="ECO:0000313" key="7">
    <source>
        <dbReference type="EMBL" id="MBL1075941.1"/>
    </source>
</evidence>
<dbReference type="Proteomes" id="UP000602198">
    <property type="component" value="Unassembled WGS sequence"/>
</dbReference>
<evidence type="ECO:0000256" key="3">
    <source>
        <dbReference type="ARBA" id="ARBA00023163"/>
    </source>
</evidence>
<keyword evidence="8" id="KW-1185">Reference proteome</keyword>
<evidence type="ECO:0000256" key="4">
    <source>
        <dbReference type="PROSITE-ProRule" id="PRU00335"/>
    </source>
</evidence>
<keyword evidence="2 4" id="KW-0238">DNA-binding</keyword>
<evidence type="ECO:0000259" key="6">
    <source>
        <dbReference type="PROSITE" id="PS50977"/>
    </source>
</evidence>
<feature type="compositionally biased region" description="Polar residues" evidence="5">
    <location>
        <begin position="1"/>
        <end position="17"/>
    </location>
</feature>
<name>A0ABS1M5V9_9NOCA</name>
<dbReference type="PANTHER" id="PTHR30055">
    <property type="entry name" value="HTH-TYPE TRANSCRIPTIONAL REGULATOR RUTR"/>
    <property type="match status" value="1"/>
</dbReference>
<dbReference type="Pfam" id="PF00440">
    <property type="entry name" value="TetR_N"/>
    <property type="match status" value="1"/>
</dbReference>
<dbReference type="RefSeq" id="WP_201948537.1">
    <property type="nucleotide sequence ID" value="NZ_JAERRJ010000006.1"/>
</dbReference>
<dbReference type="InterPro" id="IPR001647">
    <property type="entry name" value="HTH_TetR"/>
</dbReference>
<dbReference type="PANTHER" id="PTHR30055:SF234">
    <property type="entry name" value="HTH-TYPE TRANSCRIPTIONAL REGULATOR BETI"/>
    <property type="match status" value="1"/>
</dbReference>
<dbReference type="PROSITE" id="PS50977">
    <property type="entry name" value="HTH_TETR_2"/>
    <property type="match status" value="1"/>
</dbReference>
<feature type="region of interest" description="Disordered" evidence="5">
    <location>
        <begin position="99"/>
        <end position="130"/>
    </location>
</feature>
<proteinExistence type="predicted"/>
<sequence length="238" mass="25212">MSSRSPATFTTVHPLSDSQRERRQRLLTAARELAAEGGYAAVTMHAVADRARLARATVYRYFGSKDQLLTAVGTEWAREVSAVWRAQDLAVRDTAAVAGAPGADSASGTSGAGSAPGAEHADRARTAARTGRTGERVAALLEAIIDRTAAELPLCSAVVSAIISGDPTAEGERRGLYALWMGQFDSILEDAVPAEERAEIDYLLGQLLLAAFTSMCMLGQSPEQVRDMMVGAAHRLLP</sequence>
<evidence type="ECO:0000256" key="1">
    <source>
        <dbReference type="ARBA" id="ARBA00023015"/>
    </source>
</evidence>
<feature type="DNA-binding region" description="H-T-H motif" evidence="4">
    <location>
        <begin position="43"/>
        <end position="62"/>
    </location>
</feature>
<feature type="domain" description="HTH tetR-type" evidence="6">
    <location>
        <begin position="20"/>
        <end position="80"/>
    </location>
</feature>
<dbReference type="EMBL" id="JAERRJ010000006">
    <property type="protein sequence ID" value="MBL1075941.1"/>
    <property type="molecule type" value="Genomic_DNA"/>
</dbReference>
<keyword evidence="3" id="KW-0804">Transcription</keyword>
<dbReference type="InterPro" id="IPR050109">
    <property type="entry name" value="HTH-type_TetR-like_transc_reg"/>
</dbReference>
<evidence type="ECO:0000256" key="5">
    <source>
        <dbReference type="SAM" id="MobiDB-lite"/>
    </source>
</evidence>
<comment type="caution">
    <text evidence="7">The sequence shown here is derived from an EMBL/GenBank/DDBJ whole genome shotgun (WGS) entry which is preliminary data.</text>
</comment>
<keyword evidence="1" id="KW-0805">Transcription regulation</keyword>